<keyword evidence="11 18" id="KW-1133">Transmembrane helix</keyword>
<feature type="transmembrane region" description="Helical" evidence="18">
    <location>
        <begin position="464"/>
        <end position="485"/>
    </location>
</feature>
<feature type="domain" description="Leucine-rich repeat-containing N-terminal plant-type" evidence="19">
    <location>
        <begin position="599"/>
        <end position="636"/>
    </location>
</feature>
<evidence type="ECO:0000256" key="15">
    <source>
        <dbReference type="ARBA" id="ARBA00038043"/>
    </source>
</evidence>
<evidence type="ECO:0000256" key="6">
    <source>
        <dbReference type="ARBA" id="ARBA00022512"/>
    </source>
</evidence>
<dbReference type="Pfam" id="PF08263">
    <property type="entry name" value="LRRNT_2"/>
    <property type="match status" value="2"/>
</dbReference>
<dbReference type="FunFam" id="3.80.10.10:FF:000041">
    <property type="entry name" value="LRR receptor-like serine/threonine-protein kinase ERECTA"/>
    <property type="match status" value="1"/>
</dbReference>
<keyword evidence="23" id="KW-1185">Reference proteome</keyword>
<evidence type="ECO:0000256" key="12">
    <source>
        <dbReference type="ARBA" id="ARBA00023136"/>
    </source>
</evidence>
<evidence type="ECO:0000256" key="17">
    <source>
        <dbReference type="SAM" id="MobiDB-lite"/>
    </source>
</evidence>
<feature type="region of interest" description="Disordered" evidence="17">
    <location>
        <begin position="1421"/>
        <end position="1476"/>
    </location>
</feature>
<comment type="caution">
    <text evidence="22">The sequence shown here is derived from an EMBL/GenBank/DDBJ whole genome shotgun (WGS) entry which is preliminary data.</text>
</comment>
<dbReference type="PANTHER" id="PTHR48057">
    <property type="entry name" value="LEUCINE-RICH REPEAT SERINE/THREONINE-PROTEIN KINASE 1"/>
    <property type="match status" value="1"/>
</dbReference>
<dbReference type="Pfam" id="PF00560">
    <property type="entry name" value="LRR_1"/>
    <property type="match status" value="9"/>
</dbReference>
<evidence type="ECO:0000256" key="16">
    <source>
        <dbReference type="PROSITE-ProRule" id="PRU00023"/>
    </source>
</evidence>
<dbReference type="GO" id="GO:0099402">
    <property type="term" value="P:plant organ development"/>
    <property type="evidence" value="ECO:0007669"/>
    <property type="project" value="UniProtKB-ARBA"/>
</dbReference>
<evidence type="ECO:0000259" key="21">
    <source>
        <dbReference type="Pfam" id="PF26130"/>
    </source>
</evidence>
<feature type="transmembrane region" description="Helical" evidence="18">
    <location>
        <begin position="376"/>
        <end position="400"/>
    </location>
</feature>
<gene>
    <name evidence="22" type="ORF">G4B88_026661</name>
</gene>
<dbReference type="FunFam" id="3.80.10.10:FF:000400">
    <property type="entry name" value="Nuclear pore complex protein NUP107"/>
    <property type="match status" value="1"/>
</dbReference>
<dbReference type="Gene3D" id="1.25.40.20">
    <property type="entry name" value="Ankyrin repeat-containing domain"/>
    <property type="match status" value="2"/>
</dbReference>
<feature type="domain" description="PGG" evidence="20">
    <location>
        <begin position="456"/>
        <end position="557"/>
    </location>
</feature>
<feature type="region of interest" description="Disordered" evidence="17">
    <location>
        <begin position="1572"/>
        <end position="1647"/>
    </location>
</feature>
<dbReference type="InterPro" id="IPR003591">
    <property type="entry name" value="Leu-rich_rpt_typical-subtyp"/>
</dbReference>
<dbReference type="FunFam" id="3.80.10.10:FF:000095">
    <property type="entry name" value="LRR receptor-like serine/threonine-protein kinase GSO1"/>
    <property type="match status" value="1"/>
</dbReference>
<evidence type="ECO:0000256" key="8">
    <source>
        <dbReference type="ARBA" id="ARBA00022692"/>
    </source>
</evidence>
<dbReference type="SMART" id="SM00369">
    <property type="entry name" value="LRR_TYP"/>
    <property type="match status" value="10"/>
</dbReference>
<keyword evidence="16" id="KW-0040">ANK repeat</keyword>
<dbReference type="InterPro" id="IPR058594">
    <property type="entry name" value="PB1-like_dom_pln"/>
</dbReference>
<dbReference type="Gene3D" id="3.80.10.10">
    <property type="entry name" value="Ribonuclease Inhibitor"/>
    <property type="match status" value="6"/>
</dbReference>
<feature type="domain" description="Leucine-rich repeat-containing N-terminal plant-type" evidence="19">
    <location>
        <begin position="1734"/>
        <end position="1771"/>
    </location>
</feature>
<proteinExistence type="inferred from homology"/>
<evidence type="ECO:0000313" key="23">
    <source>
        <dbReference type="Proteomes" id="UP000583929"/>
    </source>
</evidence>
<dbReference type="Pfam" id="PF13855">
    <property type="entry name" value="LRR_8"/>
    <property type="match status" value="3"/>
</dbReference>
<keyword evidence="13" id="KW-0675">Receptor</keyword>
<evidence type="ECO:0000256" key="7">
    <source>
        <dbReference type="ARBA" id="ARBA00022614"/>
    </source>
</evidence>
<dbReference type="InterPro" id="IPR001611">
    <property type="entry name" value="Leu-rich_rpt"/>
</dbReference>
<dbReference type="SUPFAM" id="SSF52058">
    <property type="entry name" value="L domain-like"/>
    <property type="match status" value="3"/>
</dbReference>
<comment type="subcellular location">
    <subcellularLocation>
        <location evidence="2">Cell membrane</location>
    </subcellularLocation>
    <subcellularLocation>
        <location evidence="3">Membrane</location>
        <topology evidence="3">Single-pass type I membrane protein</topology>
    </subcellularLocation>
    <subcellularLocation>
        <location evidence="1">Secreted</location>
        <location evidence="1">Cell wall</location>
    </subcellularLocation>
</comment>
<dbReference type="InterPro" id="IPR002110">
    <property type="entry name" value="Ankyrin_rpt"/>
</dbReference>
<feature type="compositionally biased region" description="Low complexity" evidence="17">
    <location>
        <begin position="1572"/>
        <end position="1591"/>
    </location>
</feature>
<evidence type="ECO:0000256" key="13">
    <source>
        <dbReference type="ARBA" id="ARBA00023170"/>
    </source>
</evidence>
<evidence type="ECO:0000256" key="9">
    <source>
        <dbReference type="ARBA" id="ARBA00022729"/>
    </source>
</evidence>
<evidence type="ECO:0000256" key="14">
    <source>
        <dbReference type="ARBA" id="ARBA00023180"/>
    </source>
</evidence>
<dbReference type="PANTHER" id="PTHR48057:SF5">
    <property type="entry name" value="LEUCINE-RICH REPEAT (LRR) FAMILY PROTEIN-RELATED"/>
    <property type="match status" value="1"/>
</dbReference>
<keyword evidence="7" id="KW-0433">Leucine-rich repeat</keyword>
<evidence type="ECO:0008006" key="24">
    <source>
        <dbReference type="Google" id="ProtNLM"/>
    </source>
</evidence>
<feature type="region of interest" description="Disordered" evidence="17">
    <location>
        <begin position="1501"/>
        <end position="1540"/>
    </location>
</feature>
<dbReference type="Pfam" id="PF12796">
    <property type="entry name" value="Ank_2"/>
    <property type="match status" value="2"/>
</dbReference>
<dbReference type="SUPFAM" id="SSF48403">
    <property type="entry name" value="Ankyrin repeat"/>
    <property type="match status" value="1"/>
</dbReference>
<comment type="similarity">
    <text evidence="15">Belongs to the polygalacturonase-inhibiting protein family.</text>
</comment>
<evidence type="ECO:0000256" key="5">
    <source>
        <dbReference type="ARBA" id="ARBA00022475"/>
    </source>
</evidence>
<evidence type="ECO:0000259" key="20">
    <source>
        <dbReference type="Pfam" id="PF13962"/>
    </source>
</evidence>
<evidence type="ECO:0000256" key="4">
    <source>
        <dbReference type="ARBA" id="ARBA00009592"/>
    </source>
</evidence>
<sequence length="2181" mass="242952">MSSLFRGRGLQLEEEHVVAAGVVNPELDPHQITKAGNNAFHVAVLHETNPKDLPVQRLLLSHPLLAFQPNKKFDTPLHLAAKLGNESFAMVLIDHAKTLGHDSDYRNLLRKVNYEKENTALHEAVINGHLEIAKRLIREDPTLTSLVNKAGESPLFLAVEGRFYEIASIILDTTFPHYSVLGRNGMTVMHAAVIRSCPTVDARLLSRKVTTAKDFYEFAIKVLERCGSQILEKAEDELGWTPLHYATNMGLTGMVYLFLKVKRSVAYIKDKQGMTALHIAARKGYVEVIKELMEECSDIGEILDNKDRTALHIAAEHNCHSAVRTLLNERGFSYLINEQDNEGNTALHVAAIHSRYGIMNSLTSNKMTNKRMTNKMGITAFEILLKSTTFTGFIIGKFIVGLKLRLAKNKDPLLSLQDTGFRMVEEHGKNEETSEETQIEKTEFGGPIKENSGVDLQHMQNMNLVVTTLIAGITFQAVITMPGAAQYKTKKGLGAFKAFMIADSMAFGFSAGSLLIHFIFAMFSMIFGRRFRYPTMVTISFIFISIFFFVCAFVAGANALLHEKTELRSLLLETKIDFLVILSFIGCFLQSQAQSLSCHPNDFQALQDFVRGLETVIDGWESESYSDCCKWKGITCHSSSAGKVVELDLAEKKLSGKLSESLGNLDQLKALNLSHNFFKGSLPKSLFHLPNLQVLDLSSNYLTGPISTAINLPSIQELDISENSLEGFLSQSICDNSSSLRSLNLQRNYLQGNLPSQLGNCSSLEYLSLGQNNLNGEIAESIYKLQKLTQLSLRENKFSGLISQRISNLTNLVQFDISSNAFSGTIPDVFHSIGKLEKFVAFSNNFTGFIPLSMSNSPTLTVLNLRNNSLEGLINLNCSAMVKLATLGLGGNRFSGPIPDNLHSCQALSTLGLSRNKFTGQIPESFKNFHSLSYFFLSNTSNSNLSSALRIFQHCENLSTLIFTLNFHGEQLPADPTLHFKKLNVLIIANCRLRGSIPQWLSRSNQLKLLDLSWNHLDGTIPSWFGNFKFLFYLDLSNNSFSGEIPRRITELRSLIDVDVSMEKTPMDFPFSLKRNVSLSGLQYNQLMSLPPTLDLSYNKVSGSILPEFGNLKKLRYLDLKFNNLSGPIPSNLAGLRNLEALDFSHNKLSGTIPSSLESLSFLSKFNVAYNQLHGKIPLGGQFSTFPSSSFVGNIDLCGDDYTNIICAKHESSNIPREATHQSQRDESFTNGIIVGVAFGFVRSKVEVVVDSVDDMAFYRDDGGDPPDYGGNLDYLTLAIHHGGMFFTHFGNRKYEGGKVNYFDRIDKEQMSRVFIEGFVLSLGYKLPFGMLYKAKDRALRDGSMILDDRDVQSILYKMEMRKWTEMDVYLVMPEMTLELEWKNDPTAVPHVPELPTKLQHCVIEELPPDADVVADVVGIPEPIGKGKDRRGSKGKGKGIEVVEISSSSEDEDDDMDDDMDDEDDDMDDEDGLEESDYEGYCSDDYVIFDGCGPQWEDPEIQDAGEDAPPVDTQPVREDEDPLIYQTPTDEPRIHQPTINDPMMYESNTFEPTPPQPTRFDTTPDFPCAFDTTPDFPTAFDPTPHQAQPFDTTPPQPTTIDPTPPQPTTIDPIPPQPTTIDPTPPQPTTLDPIPPHPNPFHPTLEPSPRILHRLRGANHNFQWWFTIAKPPSHCLTVTFELTTMVEKWKSLASDYLVFSQNPKMSKLHLTLFLFITTILTHHCVKDASAACHVDDESALLSFKSGITADPSGILSSWKKGTDCCSWPGINCRINNRVTELSLVGQPDQPKSFLSGTISPSLAKLRFLSGLYLQDLRNLTGPFPGLLFQLPNIDFVYIENNRLSGRVPENIGDLARLGALSLYGNRFTGTIPSSISKLTQLTQLKLGGNLFTGSFPTVIRNLKNLTLLHLDRNQFSGPLPEIFGSFPELRFLNLSHNKFSGKIPNSISTLYPKLTFLELNHNLFTGKIPDFLGKFKALDTLFLSHNKLSGTVPKTFVNLTKIFNLDLSHNNLTDPFPELKVKGIESLDLSYNNFHLKTIPKWVTTSPIIYSLKLAKCGIKMKLDDWKPSQTHFYDFIDLSENEISGSPIGLLNRTELLVGFWASGNKLKFDLEKLKIVKTLKYLDLSKNLVFGKVPKAVTGVGKLNLSHNHLCGAIPANKFPASVFLGNDCLCGAPLSPCKA</sequence>
<feature type="transmembrane region" description="Helical" evidence="18">
    <location>
        <begin position="506"/>
        <end position="527"/>
    </location>
</feature>
<comment type="similarity">
    <text evidence="4">Belongs to the RLP family.</text>
</comment>
<feature type="repeat" description="ANK" evidence="16">
    <location>
        <begin position="272"/>
        <end position="299"/>
    </location>
</feature>
<evidence type="ECO:0000256" key="2">
    <source>
        <dbReference type="ARBA" id="ARBA00004236"/>
    </source>
</evidence>
<evidence type="ECO:0000256" key="10">
    <source>
        <dbReference type="ARBA" id="ARBA00022737"/>
    </source>
</evidence>
<evidence type="ECO:0000256" key="11">
    <source>
        <dbReference type="ARBA" id="ARBA00022989"/>
    </source>
</evidence>
<dbReference type="InterPro" id="IPR026961">
    <property type="entry name" value="PGG_dom"/>
</dbReference>
<feature type="compositionally biased region" description="Acidic residues" evidence="17">
    <location>
        <begin position="1449"/>
        <end position="1476"/>
    </location>
</feature>
<dbReference type="PROSITE" id="PS50088">
    <property type="entry name" value="ANK_REPEAT"/>
    <property type="match status" value="1"/>
</dbReference>
<evidence type="ECO:0000256" key="18">
    <source>
        <dbReference type="SAM" id="Phobius"/>
    </source>
</evidence>
<keyword evidence="5" id="KW-1003">Cell membrane</keyword>
<keyword evidence="6" id="KW-0964">Secreted</keyword>
<keyword evidence="12 18" id="KW-0472">Membrane</keyword>
<dbReference type="InterPro" id="IPR013210">
    <property type="entry name" value="LRR_N_plant-typ"/>
</dbReference>
<organism evidence="22 23">
    <name type="scientific">Cannabis sativa</name>
    <name type="common">Hemp</name>
    <name type="synonym">Marijuana</name>
    <dbReference type="NCBI Taxonomy" id="3483"/>
    <lineage>
        <taxon>Eukaryota</taxon>
        <taxon>Viridiplantae</taxon>
        <taxon>Streptophyta</taxon>
        <taxon>Embryophyta</taxon>
        <taxon>Tracheophyta</taxon>
        <taxon>Spermatophyta</taxon>
        <taxon>Magnoliopsida</taxon>
        <taxon>eudicotyledons</taxon>
        <taxon>Gunneridae</taxon>
        <taxon>Pentapetalae</taxon>
        <taxon>rosids</taxon>
        <taxon>fabids</taxon>
        <taxon>Rosales</taxon>
        <taxon>Cannabaceae</taxon>
        <taxon>Cannabis</taxon>
    </lineage>
</organism>
<name>A0A7J6DNR7_CANSA</name>
<dbReference type="InterPro" id="IPR032675">
    <property type="entry name" value="LRR_dom_sf"/>
</dbReference>
<dbReference type="Proteomes" id="UP000583929">
    <property type="component" value="Unassembled WGS sequence"/>
</dbReference>
<accession>A0A7J6DNR7</accession>
<keyword evidence="8 18" id="KW-0812">Transmembrane</keyword>
<dbReference type="SMART" id="SM00365">
    <property type="entry name" value="LRR_SD22"/>
    <property type="match status" value="8"/>
</dbReference>
<feature type="domain" description="PB1-like" evidence="21">
    <location>
        <begin position="1274"/>
        <end position="1371"/>
    </location>
</feature>
<evidence type="ECO:0000313" key="22">
    <source>
        <dbReference type="EMBL" id="KAF4347480.1"/>
    </source>
</evidence>
<reference evidence="22 23" key="1">
    <citation type="journal article" date="2020" name="bioRxiv">
        <title>Sequence and annotation of 42 cannabis genomes reveals extensive copy number variation in cannabinoid synthesis and pathogen resistance genes.</title>
        <authorList>
            <person name="Mckernan K.J."/>
            <person name="Helbert Y."/>
            <person name="Kane L.T."/>
            <person name="Ebling H."/>
            <person name="Zhang L."/>
            <person name="Liu B."/>
            <person name="Eaton Z."/>
            <person name="Mclaughlin S."/>
            <person name="Kingan S."/>
            <person name="Baybayan P."/>
            <person name="Concepcion G."/>
            <person name="Jordan M."/>
            <person name="Riva A."/>
            <person name="Barbazuk W."/>
            <person name="Harkins T."/>
        </authorList>
    </citation>
    <scope>NUCLEOTIDE SEQUENCE [LARGE SCALE GENOMIC DNA]</scope>
    <source>
        <strain evidence="23">cv. Jamaican Lion 4</strain>
        <tissue evidence="22">Leaf</tissue>
    </source>
</reference>
<dbReference type="Pfam" id="PF13962">
    <property type="entry name" value="PGG"/>
    <property type="match status" value="1"/>
</dbReference>
<protein>
    <recommendedName>
        <fullName evidence="24">Leucine-rich repeat-containing N-terminal plant-type domain-containing protein</fullName>
    </recommendedName>
</protein>
<dbReference type="EMBL" id="JAATIQ010000804">
    <property type="protein sequence ID" value="KAF4347480.1"/>
    <property type="molecule type" value="Genomic_DNA"/>
</dbReference>
<dbReference type="SMART" id="SM00248">
    <property type="entry name" value="ANK"/>
    <property type="match status" value="8"/>
</dbReference>
<dbReference type="GO" id="GO:0009653">
    <property type="term" value="P:anatomical structure morphogenesis"/>
    <property type="evidence" value="ECO:0007669"/>
    <property type="project" value="UniProtKB-ARBA"/>
</dbReference>
<dbReference type="InterPro" id="IPR036770">
    <property type="entry name" value="Ankyrin_rpt-contain_sf"/>
</dbReference>
<feature type="compositionally biased region" description="Pro residues" evidence="17">
    <location>
        <begin position="1592"/>
        <end position="1640"/>
    </location>
</feature>
<keyword evidence="10" id="KW-0677">Repeat</keyword>
<evidence type="ECO:0000256" key="3">
    <source>
        <dbReference type="ARBA" id="ARBA00004479"/>
    </source>
</evidence>
<dbReference type="FunFam" id="3.80.10.10:FF:000213">
    <property type="entry name" value="Tyrosine-sulfated glycopeptide receptor 1"/>
    <property type="match status" value="1"/>
</dbReference>
<dbReference type="PROSITE" id="PS50297">
    <property type="entry name" value="ANK_REP_REGION"/>
    <property type="match status" value="1"/>
</dbReference>
<dbReference type="InterPro" id="IPR052595">
    <property type="entry name" value="LRRC69/RLP"/>
</dbReference>
<feature type="transmembrane region" description="Helical" evidence="18">
    <location>
        <begin position="533"/>
        <end position="555"/>
    </location>
</feature>
<dbReference type="Pfam" id="PF26130">
    <property type="entry name" value="PB1-like"/>
    <property type="match status" value="1"/>
</dbReference>
<keyword evidence="9" id="KW-0732">Signal</keyword>
<keyword evidence="6" id="KW-0134">Cell wall</keyword>
<evidence type="ECO:0000259" key="19">
    <source>
        <dbReference type="Pfam" id="PF08263"/>
    </source>
</evidence>
<evidence type="ECO:0000256" key="1">
    <source>
        <dbReference type="ARBA" id="ARBA00004191"/>
    </source>
</evidence>
<keyword evidence="14" id="KW-0325">Glycoprotein</keyword>
<dbReference type="GO" id="GO:0005886">
    <property type="term" value="C:plasma membrane"/>
    <property type="evidence" value="ECO:0007669"/>
    <property type="project" value="UniProtKB-SubCell"/>
</dbReference>